<dbReference type="InterPro" id="IPR011990">
    <property type="entry name" value="TPR-like_helical_dom_sf"/>
</dbReference>
<evidence type="ECO:0000256" key="1">
    <source>
        <dbReference type="SAM" id="MobiDB-lite"/>
    </source>
</evidence>
<evidence type="ECO:0000313" key="2">
    <source>
        <dbReference type="EMBL" id="KAJ6746377.1"/>
    </source>
</evidence>
<dbReference type="SUPFAM" id="SSF48452">
    <property type="entry name" value="TPR-like"/>
    <property type="match status" value="1"/>
</dbReference>
<feature type="region of interest" description="Disordered" evidence="1">
    <location>
        <begin position="48"/>
        <end position="74"/>
    </location>
</feature>
<reference evidence="2" key="2">
    <citation type="journal article" date="2023" name="Int. J. Mol. Sci.">
        <title>De Novo Assembly and Annotation of 11 Diverse Shrub Willow (Salix) Genomes Reveals Novel Gene Organization in Sex-Linked Regions.</title>
        <authorList>
            <person name="Hyden B."/>
            <person name="Feng K."/>
            <person name="Yates T.B."/>
            <person name="Jawdy S."/>
            <person name="Cereghino C."/>
            <person name="Smart L.B."/>
            <person name="Muchero W."/>
        </authorList>
    </citation>
    <scope>NUCLEOTIDE SEQUENCE</scope>
    <source>
        <tissue evidence="2">Shoot tip</tissue>
    </source>
</reference>
<dbReference type="EMBL" id="JAPFFM010000009">
    <property type="protein sequence ID" value="KAJ6746377.1"/>
    <property type="molecule type" value="Genomic_DNA"/>
</dbReference>
<keyword evidence="3" id="KW-1185">Reference proteome</keyword>
<evidence type="ECO:0000313" key="3">
    <source>
        <dbReference type="Proteomes" id="UP001151752"/>
    </source>
</evidence>
<dbReference type="AlphaFoldDB" id="A0A9Q0VDF7"/>
<sequence length="253" mass="28183">MFEEAKSKGNAVFSAGDYVAVVKHFTDAVPLSPTQPMFLLNVKFGGPNSGDDMEIPEETSTPQSSASKRKEDKKMEEKVVELEQMKITEEATGRKPKAVKEKELGNAAKPQRSFISGTIFTGRFNSVTRGHVIDCSMENNKSLKSGLVCGMKGWDEKAIKEKCECRFNICRDCYLDCVADAQDASICSVTTDGLKRSLHSVESPDYQMGETISGDSRDIDEEVAKEWEHTLLQNIMEENVRVSFMEKIRVSSE</sequence>
<dbReference type="Proteomes" id="UP001151752">
    <property type="component" value="Chromosome 6"/>
</dbReference>
<protein>
    <submittedName>
        <fullName evidence="2">CHROMOSOME-ASSOCIATED KINESIN KIF4A-LIKE PROTEIN</fullName>
    </submittedName>
</protein>
<proteinExistence type="predicted"/>
<organism evidence="2 3">
    <name type="scientific">Salix koriyanagi</name>
    <dbReference type="NCBI Taxonomy" id="2511006"/>
    <lineage>
        <taxon>Eukaryota</taxon>
        <taxon>Viridiplantae</taxon>
        <taxon>Streptophyta</taxon>
        <taxon>Embryophyta</taxon>
        <taxon>Tracheophyta</taxon>
        <taxon>Spermatophyta</taxon>
        <taxon>Magnoliopsida</taxon>
        <taxon>eudicotyledons</taxon>
        <taxon>Gunneridae</taxon>
        <taxon>Pentapetalae</taxon>
        <taxon>rosids</taxon>
        <taxon>fabids</taxon>
        <taxon>Malpighiales</taxon>
        <taxon>Salicaceae</taxon>
        <taxon>Saliceae</taxon>
        <taxon>Salix</taxon>
    </lineage>
</organism>
<accession>A0A9Q0VDF7</accession>
<name>A0A9Q0VDF7_9ROSI</name>
<comment type="caution">
    <text evidence="2">The sequence shown here is derived from an EMBL/GenBank/DDBJ whole genome shotgun (WGS) entry which is preliminary data.</text>
</comment>
<reference evidence="2" key="1">
    <citation type="submission" date="2022-11" db="EMBL/GenBank/DDBJ databases">
        <authorList>
            <person name="Hyden B.L."/>
            <person name="Feng K."/>
            <person name="Yates T."/>
            <person name="Jawdy S."/>
            <person name="Smart L.B."/>
            <person name="Muchero W."/>
        </authorList>
    </citation>
    <scope>NUCLEOTIDE SEQUENCE</scope>
    <source>
        <tissue evidence="2">Shoot tip</tissue>
    </source>
</reference>
<gene>
    <name evidence="2" type="ORF">OIU74_028951</name>
</gene>